<reference evidence="3" key="1">
    <citation type="submission" date="2015-07" db="EMBL/GenBank/DDBJ databases">
        <authorList>
            <person name="Rodrigo-Torres Lidia"/>
            <person name="Arahal R.David."/>
        </authorList>
    </citation>
    <scope>NUCLEOTIDE SEQUENCE [LARGE SCALE GENOMIC DNA]</scope>
    <source>
        <strain evidence="3">CECT 4801</strain>
    </source>
</reference>
<keyword evidence="3" id="KW-1185">Reference proteome</keyword>
<organism evidence="2 3">
    <name type="scientific">Roseibium aggregatum</name>
    <dbReference type="NCBI Taxonomy" id="187304"/>
    <lineage>
        <taxon>Bacteria</taxon>
        <taxon>Pseudomonadati</taxon>
        <taxon>Pseudomonadota</taxon>
        <taxon>Alphaproteobacteria</taxon>
        <taxon>Hyphomicrobiales</taxon>
        <taxon>Stappiaceae</taxon>
        <taxon>Roseibium</taxon>
    </lineage>
</organism>
<evidence type="ECO:0000313" key="3">
    <source>
        <dbReference type="Proteomes" id="UP000048926"/>
    </source>
</evidence>
<dbReference type="Pfam" id="PF05899">
    <property type="entry name" value="Cupin_3"/>
    <property type="match status" value="1"/>
</dbReference>
<dbReference type="Gene3D" id="2.60.120.10">
    <property type="entry name" value="Jelly Rolls"/>
    <property type="match status" value="1"/>
</dbReference>
<dbReference type="CDD" id="cd02227">
    <property type="entry name" value="cupin_TM1112-like"/>
    <property type="match status" value="1"/>
</dbReference>
<dbReference type="InterPro" id="IPR014710">
    <property type="entry name" value="RmlC-like_jellyroll"/>
</dbReference>
<evidence type="ECO:0000313" key="2">
    <source>
        <dbReference type="EMBL" id="CTQ41925.1"/>
    </source>
</evidence>
<dbReference type="OrthoDB" id="9799053at2"/>
<proteinExistence type="predicted"/>
<accession>A0A0M6XVQ4</accession>
<dbReference type="EMBL" id="CXST01000001">
    <property type="protein sequence ID" value="CTQ41925.1"/>
    <property type="molecule type" value="Genomic_DNA"/>
</dbReference>
<dbReference type="Proteomes" id="UP000048926">
    <property type="component" value="Unassembled WGS sequence"/>
</dbReference>
<dbReference type="InterPro" id="IPR008579">
    <property type="entry name" value="UGlyAH_Cupin_dom"/>
</dbReference>
<dbReference type="PANTHER" id="PTHR40943:SF2">
    <property type="entry name" value="(S)-UREIDOGLYCINE AMINOHYDROLASE CUPIN DOMAIN-CONTAINING PROTEIN"/>
    <property type="match status" value="1"/>
</dbReference>
<sequence>MHAFLPFNLDDIVPEQDAPAPEKVIAGDPKFTTWLVETTDNETLFSGVWEATPGAWKISYDEWEFCSILSGRSVLTDKDGVTREIGPGDSFVLQPGFSGTWEVLETTRKLFVIRLPS</sequence>
<name>A0A0M6XVQ4_9HYPH</name>
<feature type="domain" description="(S)-ureidoglycine aminohydrolase cupin" evidence="1">
    <location>
        <begin position="46"/>
        <end position="110"/>
    </location>
</feature>
<dbReference type="AlphaFoldDB" id="A0A0M6XVQ4"/>
<evidence type="ECO:0000259" key="1">
    <source>
        <dbReference type="Pfam" id="PF05899"/>
    </source>
</evidence>
<gene>
    <name evidence="2" type="ORF">LAL4801_00345</name>
</gene>
<dbReference type="RefSeq" id="WP_055653813.1">
    <property type="nucleotide sequence ID" value="NZ_CP045631.1"/>
</dbReference>
<dbReference type="PANTHER" id="PTHR40943">
    <property type="entry name" value="CYTOPLASMIC PROTEIN-RELATED"/>
    <property type="match status" value="1"/>
</dbReference>
<dbReference type="InterPro" id="IPR011051">
    <property type="entry name" value="RmlC_Cupin_sf"/>
</dbReference>
<dbReference type="SUPFAM" id="SSF51182">
    <property type="entry name" value="RmlC-like cupins"/>
    <property type="match status" value="1"/>
</dbReference>
<protein>
    <recommendedName>
        <fullName evidence="1">(S)-ureidoglycine aminohydrolase cupin domain-containing protein</fullName>
    </recommendedName>
</protein>